<dbReference type="PROSITE" id="PS00873">
    <property type="entry name" value="NA_ALANINE_SYMP"/>
    <property type="match status" value="1"/>
</dbReference>
<dbReference type="GO" id="GO:0005283">
    <property type="term" value="F:amino acid:sodium symporter activity"/>
    <property type="evidence" value="ECO:0007669"/>
    <property type="project" value="InterPro"/>
</dbReference>
<dbReference type="GO" id="GO:0005886">
    <property type="term" value="C:plasma membrane"/>
    <property type="evidence" value="ECO:0007669"/>
    <property type="project" value="UniProtKB-SubCell"/>
</dbReference>
<accession>A0A6N7XLM9</accession>
<keyword evidence="7 8" id="KW-0472">Membrane</keyword>
<comment type="caution">
    <text evidence="9">The sequence shown here is derived from an EMBL/GenBank/DDBJ whole genome shotgun (WGS) entry which is preliminary data.</text>
</comment>
<evidence type="ECO:0000256" key="1">
    <source>
        <dbReference type="ARBA" id="ARBA00004651"/>
    </source>
</evidence>
<evidence type="ECO:0000256" key="3">
    <source>
        <dbReference type="ARBA" id="ARBA00022448"/>
    </source>
</evidence>
<keyword evidence="4 8" id="KW-1003">Cell membrane</keyword>
<dbReference type="PRINTS" id="PR00175">
    <property type="entry name" value="NAALASMPORT"/>
</dbReference>
<proteinExistence type="inferred from homology"/>
<evidence type="ECO:0000256" key="8">
    <source>
        <dbReference type="RuleBase" id="RU363064"/>
    </source>
</evidence>
<evidence type="ECO:0000313" key="9">
    <source>
        <dbReference type="EMBL" id="MST70965.1"/>
    </source>
</evidence>
<dbReference type="Pfam" id="PF01235">
    <property type="entry name" value="Na_Ala_symp"/>
    <property type="match status" value="1"/>
</dbReference>
<evidence type="ECO:0000256" key="4">
    <source>
        <dbReference type="ARBA" id="ARBA00022475"/>
    </source>
</evidence>
<evidence type="ECO:0000256" key="7">
    <source>
        <dbReference type="ARBA" id="ARBA00023136"/>
    </source>
</evidence>
<name>A0A6N7XLM9_9FIRM</name>
<keyword evidence="6 8" id="KW-1133">Transmembrane helix</keyword>
<evidence type="ECO:0000313" key="10">
    <source>
        <dbReference type="Proteomes" id="UP000469424"/>
    </source>
</evidence>
<dbReference type="PANTHER" id="PTHR30330:SF1">
    <property type="entry name" value="AMINO-ACID CARRIER PROTEIN ALST"/>
    <property type="match status" value="1"/>
</dbReference>
<dbReference type="EMBL" id="VUNA01000011">
    <property type="protein sequence ID" value="MST70965.1"/>
    <property type="molecule type" value="Genomic_DNA"/>
</dbReference>
<evidence type="ECO:0000256" key="5">
    <source>
        <dbReference type="ARBA" id="ARBA00022692"/>
    </source>
</evidence>
<dbReference type="InterPro" id="IPR001463">
    <property type="entry name" value="Na/Ala_symport"/>
</dbReference>
<keyword evidence="3 8" id="KW-0813">Transport</keyword>
<keyword evidence="5 8" id="KW-0812">Transmembrane</keyword>
<organism evidence="9 10">
    <name type="scientific">Mogibacterium kristiansenii</name>
    <dbReference type="NCBI Taxonomy" id="2606708"/>
    <lineage>
        <taxon>Bacteria</taxon>
        <taxon>Bacillati</taxon>
        <taxon>Bacillota</taxon>
        <taxon>Clostridia</taxon>
        <taxon>Peptostreptococcales</taxon>
        <taxon>Anaerovoracaceae</taxon>
        <taxon>Mogibacterium</taxon>
    </lineage>
</organism>
<feature type="transmembrane region" description="Helical" evidence="8">
    <location>
        <begin position="432"/>
        <end position="453"/>
    </location>
</feature>
<dbReference type="Proteomes" id="UP000469424">
    <property type="component" value="Unassembled WGS sequence"/>
</dbReference>
<feature type="transmembrane region" description="Helical" evidence="8">
    <location>
        <begin position="215"/>
        <end position="234"/>
    </location>
</feature>
<evidence type="ECO:0000256" key="2">
    <source>
        <dbReference type="ARBA" id="ARBA00009261"/>
    </source>
</evidence>
<gene>
    <name evidence="9" type="ORF">FYJ65_06410</name>
</gene>
<keyword evidence="8" id="KW-0769">Symport</keyword>
<comment type="similarity">
    <text evidence="2 8">Belongs to the alanine or glycine:cation symporter (AGCS) (TC 2.A.25) family.</text>
</comment>
<dbReference type="RefSeq" id="WP_154554526.1">
    <property type="nucleotide sequence ID" value="NZ_VUNA01000011.1"/>
</dbReference>
<reference evidence="9 10" key="1">
    <citation type="submission" date="2019-08" db="EMBL/GenBank/DDBJ databases">
        <title>In-depth cultivation of the pig gut microbiome towards novel bacterial diversity and tailored functional studies.</title>
        <authorList>
            <person name="Wylensek D."/>
            <person name="Hitch T.C.A."/>
            <person name="Clavel T."/>
        </authorList>
    </citation>
    <scope>NUCLEOTIDE SEQUENCE [LARGE SCALE GENOMIC DNA]</scope>
    <source>
        <strain evidence="9 10">WCA-MUC-591-APC-4B</strain>
    </source>
</reference>
<feature type="transmembrane region" description="Helical" evidence="8">
    <location>
        <begin position="150"/>
        <end position="170"/>
    </location>
</feature>
<protein>
    <submittedName>
        <fullName evidence="9">Alanine:cation symporter family protein</fullName>
    </submittedName>
</protein>
<dbReference type="AlphaFoldDB" id="A0A6N7XLM9"/>
<keyword evidence="10" id="KW-1185">Reference proteome</keyword>
<dbReference type="NCBIfam" id="TIGR00835">
    <property type="entry name" value="agcS"/>
    <property type="match status" value="1"/>
</dbReference>
<feature type="transmembrane region" description="Helical" evidence="8">
    <location>
        <begin position="14"/>
        <end position="33"/>
    </location>
</feature>
<feature type="transmembrane region" description="Helical" evidence="8">
    <location>
        <begin position="182"/>
        <end position="203"/>
    </location>
</feature>
<comment type="caution">
    <text evidence="8">Lacks conserved residue(s) required for the propagation of feature annotation.</text>
</comment>
<feature type="transmembrane region" description="Helical" evidence="8">
    <location>
        <begin position="361"/>
        <end position="382"/>
    </location>
</feature>
<evidence type="ECO:0000256" key="6">
    <source>
        <dbReference type="ARBA" id="ARBA00022989"/>
    </source>
</evidence>
<dbReference type="PANTHER" id="PTHR30330">
    <property type="entry name" value="AGSS FAMILY TRANSPORTER, SODIUM-ALANINE"/>
    <property type="match status" value="1"/>
</dbReference>
<sequence length="509" mass="54581">MELFTKIITVVNDIVWHPACLFFLGGAAIWFTLRLKGLQFTGLPSMFHYMFEKESDELGEAKGLSAFQALATTVGGRVGTGNIAGTATAIFMGGPGALFWMWMAALLGASTGMVECILGQAYKTKNLGELTGGPYYYMEKGFKNKKVGKIIAVLFCIAVFIGPGFLLPSMQTQTAATAMSNAFGIPAIVTGVGLVLLVGIVTMGGVKRVGQVAELIAPAMCAIYLLITIAVMALNAGRIPGMFADIFTGAFGRHSIYGGIMGACVSWGIKRGFFSNDAGNGMSPIISSTTNTSHPVKQGLVQGLSVYVDTILVCTCTGLSILCAGTYNVSADGGATAKTLVSFAPGVEYGVSYMQEAIKTIAGQFGVIILAIMITVFIYTTMLSYGVQLESVCRYLFKADKRVVAFIRILYLLFVLSGVLIDGTIIWPMGDIGVGCMLWINTFAVLCMTPMVLRIVKDFKKQKDLGLDPIFDPKTVGIEDEEGVWDGYAELKRKRGDYENEALGYKLEK</sequence>
<comment type="subcellular location">
    <subcellularLocation>
        <location evidence="1 8">Cell membrane</location>
        <topology evidence="1 8">Multi-pass membrane protein</topology>
    </subcellularLocation>
</comment>
<feature type="transmembrane region" description="Helical" evidence="8">
    <location>
        <begin position="403"/>
        <end position="426"/>
    </location>
</feature>
<dbReference type="Gene3D" id="1.20.1740.10">
    <property type="entry name" value="Amino acid/polyamine transporter I"/>
    <property type="match status" value="1"/>
</dbReference>